<organism evidence="1 2">
    <name type="scientific">Araneus ventricosus</name>
    <name type="common">Orbweaver spider</name>
    <name type="synonym">Epeira ventricosa</name>
    <dbReference type="NCBI Taxonomy" id="182803"/>
    <lineage>
        <taxon>Eukaryota</taxon>
        <taxon>Metazoa</taxon>
        <taxon>Ecdysozoa</taxon>
        <taxon>Arthropoda</taxon>
        <taxon>Chelicerata</taxon>
        <taxon>Arachnida</taxon>
        <taxon>Araneae</taxon>
        <taxon>Araneomorphae</taxon>
        <taxon>Entelegynae</taxon>
        <taxon>Araneoidea</taxon>
        <taxon>Araneidae</taxon>
        <taxon>Araneus</taxon>
    </lineage>
</organism>
<dbReference type="Proteomes" id="UP000499080">
    <property type="component" value="Unassembled WGS sequence"/>
</dbReference>
<evidence type="ECO:0000313" key="2">
    <source>
        <dbReference type="Proteomes" id="UP000499080"/>
    </source>
</evidence>
<name>A0A4Y2GYQ9_ARAVE</name>
<protein>
    <submittedName>
        <fullName evidence="1">Uncharacterized protein</fullName>
    </submittedName>
</protein>
<accession>A0A4Y2GYQ9</accession>
<sequence>GGKYLIFLQQILTELFEEHAFQSLSCAQYDSIVMGPTHFTHDVQPHFIAKFEYLWIKRRGRIIGLLYRLIK</sequence>
<gene>
    <name evidence="1" type="ORF">AVEN_206007-2_1</name>
</gene>
<keyword evidence="2" id="KW-1185">Reference proteome</keyword>
<evidence type="ECO:0000313" key="1">
    <source>
        <dbReference type="EMBL" id="GBM57935.1"/>
    </source>
</evidence>
<proteinExistence type="predicted"/>
<reference evidence="1 2" key="1">
    <citation type="journal article" date="2019" name="Sci. Rep.">
        <title>Orb-weaving spider Araneus ventricosus genome elucidates the spidroin gene catalogue.</title>
        <authorList>
            <person name="Kono N."/>
            <person name="Nakamura H."/>
            <person name="Ohtoshi R."/>
            <person name="Moran D.A.P."/>
            <person name="Shinohara A."/>
            <person name="Yoshida Y."/>
            <person name="Fujiwara M."/>
            <person name="Mori M."/>
            <person name="Tomita M."/>
            <person name="Arakawa K."/>
        </authorList>
    </citation>
    <scope>NUCLEOTIDE SEQUENCE [LARGE SCALE GENOMIC DNA]</scope>
</reference>
<dbReference type="AlphaFoldDB" id="A0A4Y2GYQ9"/>
<dbReference type="EMBL" id="BGPR01001614">
    <property type="protein sequence ID" value="GBM57935.1"/>
    <property type="molecule type" value="Genomic_DNA"/>
</dbReference>
<feature type="non-terminal residue" evidence="1">
    <location>
        <position position="1"/>
    </location>
</feature>
<comment type="caution">
    <text evidence="1">The sequence shown here is derived from an EMBL/GenBank/DDBJ whole genome shotgun (WGS) entry which is preliminary data.</text>
</comment>